<accession>A0A4R5NH60</accession>
<dbReference type="GO" id="GO:0005737">
    <property type="term" value="C:cytoplasm"/>
    <property type="evidence" value="ECO:0007669"/>
    <property type="project" value="TreeGrafter"/>
</dbReference>
<dbReference type="Gene3D" id="3.60.21.10">
    <property type="match status" value="1"/>
</dbReference>
<organism evidence="2 3">
    <name type="scientific">Companilactobacillus farciminis</name>
    <dbReference type="NCBI Taxonomy" id="1612"/>
    <lineage>
        <taxon>Bacteria</taxon>
        <taxon>Bacillati</taxon>
        <taxon>Bacillota</taxon>
        <taxon>Bacilli</taxon>
        <taxon>Lactobacillales</taxon>
        <taxon>Lactobacillaceae</taxon>
        <taxon>Companilactobacillus</taxon>
    </lineage>
</organism>
<dbReference type="InterPro" id="IPR029052">
    <property type="entry name" value="Metallo-depent_PP-like"/>
</dbReference>
<dbReference type="SUPFAM" id="SSF56300">
    <property type="entry name" value="Metallo-dependent phosphatases"/>
    <property type="match status" value="1"/>
</dbReference>
<evidence type="ECO:0000313" key="2">
    <source>
        <dbReference type="EMBL" id="TDG73510.1"/>
    </source>
</evidence>
<dbReference type="PANTHER" id="PTHR32440:SF11">
    <property type="entry name" value="METALLOPHOSPHOESTERASE DOMAIN-CONTAINING PROTEIN"/>
    <property type="match status" value="1"/>
</dbReference>
<dbReference type="InterPro" id="IPR004843">
    <property type="entry name" value="Calcineurin-like_PHP"/>
</dbReference>
<reference evidence="2 3" key="1">
    <citation type="journal article" date="2019" name="Appl. Microbiol. Biotechnol.">
        <title>Uncovering carbohydrate metabolism through a genotype-phenotype association study of 56 lactic acid bacteria genomes.</title>
        <authorList>
            <person name="Buron-Moles G."/>
            <person name="Chailyan A."/>
            <person name="Dolejs I."/>
            <person name="Forster J."/>
            <person name="Miks M.H."/>
        </authorList>
    </citation>
    <scope>NUCLEOTIDE SEQUENCE [LARGE SCALE GENOMIC DNA]</scope>
    <source>
        <strain evidence="2 3">ATCC 29644</strain>
    </source>
</reference>
<dbReference type="Pfam" id="PF00149">
    <property type="entry name" value="Metallophos"/>
    <property type="match status" value="1"/>
</dbReference>
<keyword evidence="3" id="KW-1185">Reference proteome</keyword>
<gene>
    <name evidence="2" type="ORF">C5L30_000449</name>
</gene>
<dbReference type="PANTHER" id="PTHR32440">
    <property type="entry name" value="PHOSPHATASE DCR2-RELATED-RELATED"/>
    <property type="match status" value="1"/>
</dbReference>
<dbReference type="OrthoDB" id="9816081at2"/>
<dbReference type="AlphaFoldDB" id="A0A4R5NH60"/>
<sequence>MKLYVEKGHPFRIAQLTDIHLGDLPLESDERSLENINQETLSKLEKTLDTHEFDLFMITGDLVWGKDNEHPRRDLKPLYTLLNKYDTPVAITYGNHDTEGPFGRDYIRDYENELHHLAKKTNVFMSGEKENYTLEILDQATGEIVNKLFVWDSGMYYRDPRISQYEAIDHDQIDWYVDTSKSYAAPTFDVGFMHIPLPEYKKVDSEKITGSFGEPVCSADINSGLFYEILNQDNIKALVAGHDHFNNFSGNYAGIQLNYGNVTGYNCKSDLKRGITQYDLYSDGIQRKNILFED</sequence>
<comment type="caution">
    <text evidence="2">The sequence shown here is derived from an EMBL/GenBank/DDBJ whole genome shotgun (WGS) entry which is preliminary data.</text>
</comment>
<dbReference type="GO" id="GO:0016788">
    <property type="term" value="F:hydrolase activity, acting on ester bonds"/>
    <property type="evidence" value="ECO:0007669"/>
    <property type="project" value="TreeGrafter"/>
</dbReference>
<dbReference type="EMBL" id="PUFN01000009">
    <property type="protein sequence ID" value="TDG73510.1"/>
    <property type="molecule type" value="Genomic_DNA"/>
</dbReference>
<feature type="domain" description="Calcineurin-like phosphoesterase" evidence="1">
    <location>
        <begin position="11"/>
        <end position="244"/>
    </location>
</feature>
<name>A0A4R5NH60_9LACO</name>
<evidence type="ECO:0000259" key="1">
    <source>
        <dbReference type="Pfam" id="PF00149"/>
    </source>
</evidence>
<evidence type="ECO:0000313" key="3">
    <source>
        <dbReference type="Proteomes" id="UP000295257"/>
    </source>
</evidence>
<protein>
    <recommendedName>
        <fullName evidence="1">Calcineurin-like phosphoesterase domain-containing protein</fullName>
    </recommendedName>
</protein>
<dbReference type="RefSeq" id="WP_010018180.1">
    <property type="nucleotide sequence ID" value="NZ_PUFN01000009.1"/>
</dbReference>
<proteinExistence type="predicted"/>
<dbReference type="Proteomes" id="UP000295257">
    <property type="component" value="Unassembled WGS sequence"/>
</dbReference>